<dbReference type="AlphaFoldDB" id="A0A9N9RCU7"/>
<evidence type="ECO:0000313" key="3">
    <source>
        <dbReference type="Proteomes" id="UP001153714"/>
    </source>
</evidence>
<dbReference type="SUPFAM" id="SSF75217">
    <property type="entry name" value="alpha/beta knot"/>
    <property type="match status" value="1"/>
</dbReference>
<dbReference type="Proteomes" id="UP001153714">
    <property type="component" value="Chromosome 7"/>
</dbReference>
<dbReference type="InterPro" id="IPR003750">
    <property type="entry name" value="Put_MeTrfase-C9orf114-like"/>
</dbReference>
<dbReference type="Pfam" id="PF02598">
    <property type="entry name" value="Methyltrn_RNA_3"/>
    <property type="match status" value="1"/>
</dbReference>
<dbReference type="OrthoDB" id="361029at2759"/>
<dbReference type="CDD" id="cd18086">
    <property type="entry name" value="HsC9orf114-like"/>
    <property type="match status" value="1"/>
</dbReference>
<dbReference type="Gene3D" id="2.40.50.140">
    <property type="entry name" value="Nucleic acid-binding proteins"/>
    <property type="match status" value="1"/>
</dbReference>
<dbReference type="PANTHER" id="PTHR12150:SF13">
    <property type="entry name" value="METHYLTRANSFERASE C9ORF114-RELATED"/>
    <property type="match status" value="1"/>
</dbReference>
<evidence type="ECO:0000256" key="1">
    <source>
        <dbReference type="ARBA" id="ARBA00009841"/>
    </source>
</evidence>
<keyword evidence="3" id="KW-1185">Reference proteome</keyword>
<reference evidence="2" key="1">
    <citation type="submission" date="2021-12" db="EMBL/GenBank/DDBJ databases">
        <authorList>
            <person name="King R."/>
        </authorList>
    </citation>
    <scope>NUCLEOTIDE SEQUENCE</scope>
</reference>
<dbReference type="InterPro" id="IPR029028">
    <property type="entry name" value="Alpha/beta_knot_MTases"/>
</dbReference>
<dbReference type="EMBL" id="OU893338">
    <property type="protein sequence ID" value="CAG9795157.1"/>
    <property type="molecule type" value="Genomic_DNA"/>
</dbReference>
<sequence>MSQTQVTTKPPGKSWREINQERKALKRQRNEEKILKQEKRVALQVEVEKKIQEEVEKEKKYSEISTISIAIPGSILENAQSAELRTYLAGQISRAACVFCVDEVIVYDDIGDKVNTKKSKVEEVDGVKLARKSCVQLARILQYLECPQYLRKHFFPLHKDLEFAGLLNPLDAPHHLRMSNDFKFREGITMNKKVKPGRGSQVNVGLLQDVSTDKLLNPGIRVTVRMLPTPEGCKKLKGKIVSLTTPRAETGVYWGYTVRIANNLSQVFTQSPYKDGYDLTIGTSDRGTSMDDIPDKELNYNHALIVFGGLHGIEAALESDEQLQVDEASLLFNHYVNVLPNQGSRTIRTEEAVLITLSGLRNKFKANNPPMLFKESGIATSSIFAVKPEVSENSGTECTLDLSKFD</sequence>
<gene>
    <name evidence="2" type="ORF">DIATSA_LOCUS12456</name>
</gene>
<reference evidence="2" key="2">
    <citation type="submission" date="2022-10" db="EMBL/GenBank/DDBJ databases">
        <authorList>
            <consortium name="ENA_rothamsted_submissions"/>
            <consortium name="culmorum"/>
            <person name="King R."/>
        </authorList>
    </citation>
    <scope>NUCLEOTIDE SEQUENCE</scope>
</reference>
<organism evidence="2 3">
    <name type="scientific">Diatraea saccharalis</name>
    <name type="common">sugarcane borer</name>
    <dbReference type="NCBI Taxonomy" id="40085"/>
    <lineage>
        <taxon>Eukaryota</taxon>
        <taxon>Metazoa</taxon>
        <taxon>Ecdysozoa</taxon>
        <taxon>Arthropoda</taxon>
        <taxon>Hexapoda</taxon>
        <taxon>Insecta</taxon>
        <taxon>Pterygota</taxon>
        <taxon>Neoptera</taxon>
        <taxon>Endopterygota</taxon>
        <taxon>Lepidoptera</taxon>
        <taxon>Glossata</taxon>
        <taxon>Ditrysia</taxon>
        <taxon>Pyraloidea</taxon>
        <taxon>Crambidae</taxon>
        <taxon>Crambinae</taxon>
        <taxon>Diatraea</taxon>
    </lineage>
</organism>
<evidence type="ECO:0000313" key="2">
    <source>
        <dbReference type="EMBL" id="CAG9795157.1"/>
    </source>
</evidence>
<name>A0A9N9RCU7_9NEOP</name>
<dbReference type="InterPro" id="IPR012340">
    <property type="entry name" value="NA-bd_OB-fold"/>
</dbReference>
<dbReference type="SUPFAM" id="SSF50249">
    <property type="entry name" value="Nucleic acid-binding proteins"/>
    <property type="match status" value="1"/>
</dbReference>
<protein>
    <submittedName>
        <fullName evidence="2">Uncharacterized protein</fullName>
    </submittedName>
</protein>
<accession>A0A9N9RCU7</accession>
<dbReference type="InterPro" id="IPR029026">
    <property type="entry name" value="tRNA_m1G_MTases_N"/>
</dbReference>
<proteinExistence type="inferred from homology"/>
<comment type="similarity">
    <text evidence="1">Belongs to the class IV-like SAM-binding methyltransferase superfamily.</text>
</comment>
<dbReference type="Gene3D" id="3.40.1280.10">
    <property type="match status" value="1"/>
</dbReference>
<dbReference type="PANTHER" id="PTHR12150">
    <property type="entry name" value="CLASS IV SAM-BINDING METHYLTRANSFERASE-RELATED"/>
    <property type="match status" value="1"/>
</dbReference>